<dbReference type="Proteomes" id="UP000216885">
    <property type="component" value="Unassembled WGS sequence"/>
</dbReference>
<feature type="transmembrane region" description="Helical" evidence="1">
    <location>
        <begin position="12"/>
        <end position="29"/>
    </location>
</feature>
<keyword evidence="3" id="KW-1185">Reference proteome</keyword>
<dbReference type="RefSeq" id="WP_094837161.1">
    <property type="nucleotide sequence ID" value="NZ_NEVQ01000003.1"/>
</dbReference>
<name>A0A261URW1_9BORD</name>
<gene>
    <name evidence="2" type="ORF">CAL20_02970</name>
</gene>
<reference evidence="2 3" key="1">
    <citation type="submission" date="2017-05" db="EMBL/GenBank/DDBJ databases">
        <title>Complete and WGS of Bordetella genogroups.</title>
        <authorList>
            <person name="Spilker T."/>
            <person name="LiPuma J."/>
        </authorList>
    </citation>
    <scope>NUCLEOTIDE SEQUENCE [LARGE SCALE GENOMIC DNA]</scope>
    <source>
        <strain evidence="2 3">AU9919</strain>
    </source>
</reference>
<evidence type="ECO:0000256" key="1">
    <source>
        <dbReference type="SAM" id="Phobius"/>
    </source>
</evidence>
<evidence type="ECO:0000313" key="2">
    <source>
        <dbReference type="EMBL" id="OZI64629.1"/>
    </source>
</evidence>
<dbReference type="EMBL" id="NEVQ01000003">
    <property type="protein sequence ID" value="OZI64629.1"/>
    <property type="molecule type" value="Genomic_DNA"/>
</dbReference>
<organism evidence="2 3">
    <name type="scientific">Bordetella genomosp. 4</name>
    <dbReference type="NCBI Taxonomy" id="463044"/>
    <lineage>
        <taxon>Bacteria</taxon>
        <taxon>Pseudomonadati</taxon>
        <taxon>Pseudomonadota</taxon>
        <taxon>Betaproteobacteria</taxon>
        <taxon>Burkholderiales</taxon>
        <taxon>Alcaligenaceae</taxon>
        <taxon>Bordetella</taxon>
    </lineage>
</organism>
<accession>A0A261URW1</accession>
<comment type="caution">
    <text evidence="2">The sequence shown here is derived from an EMBL/GenBank/DDBJ whole genome shotgun (WGS) entry which is preliminary data.</text>
</comment>
<protein>
    <submittedName>
        <fullName evidence="2">Uncharacterized protein</fullName>
    </submittedName>
</protein>
<keyword evidence="1" id="KW-1133">Transmembrane helix</keyword>
<proteinExistence type="predicted"/>
<dbReference type="AlphaFoldDB" id="A0A261URW1"/>
<keyword evidence="1" id="KW-0812">Transmembrane</keyword>
<sequence>MIAILDRFKGYLIALGAAILTLIAVYVRGRSTGRATERQEREAQINKQADEARLIVQEVRNESASKSDDAILAELERDWVRNNSDTNRR</sequence>
<keyword evidence="1" id="KW-0472">Membrane</keyword>
<evidence type="ECO:0000313" key="3">
    <source>
        <dbReference type="Proteomes" id="UP000216885"/>
    </source>
</evidence>